<dbReference type="Pfam" id="PF24016">
    <property type="entry name" value="DUF7330"/>
    <property type="match status" value="1"/>
</dbReference>
<evidence type="ECO:0000256" key="1">
    <source>
        <dbReference type="SAM" id="MobiDB-lite"/>
    </source>
</evidence>
<reference evidence="3" key="1">
    <citation type="submission" date="2023-03" db="EMBL/GenBank/DDBJ databases">
        <title>Massive genome expansion in bonnet fungi (Mycena s.s.) driven by repeated elements and novel gene families across ecological guilds.</title>
        <authorList>
            <consortium name="Lawrence Berkeley National Laboratory"/>
            <person name="Harder C.B."/>
            <person name="Miyauchi S."/>
            <person name="Viragh M."/>
            <person name="Kuo A."/>
            <person name="Thoen E."/>
            <person name="Andreopoulos B."/>
            <person name="Lu D."/>
            <person name="Skrede I."/>
            <person name="Drula E."/>
            <person name="Henrissat B."/>
            <person name="Morin E."/>
            <person name="Kohler A."/>
            <person name="Barry K."/>
            <person name="LaButti K."/>
            <person name="Morin E."/>
            <person name="Salamov A."/>
            <person name="Lipzen A."/>
            <person name="Mereny Z."/>
            <person name="Hegedus B."/>
            <person name="Baldrian P."/>
            <person name="Stursova M."/>
            <person name="Weitz H."/>
            <person name="Taylor A."/>
            <person name="Grigoriev I.V."/>
            <person name="Nagy L.G."/>
            <person name="Martin F."/>
            <person name="Kauserud H."/>
        </authorList>
    </citation>
    <scope>NUCLEOTIDE SEQUENCE</scope>
    <source>
        <strain evidence="3">CBHHK188m</strain>
    </source>
</reference>
<feature type="domain" description="DUF7330" evidence="2">
    <location>
        <begin position="57"/>
        <end position="234"/>
    </location>
</feature>
<organism evidence="3 4">
    <name type="scientific">Mycena maculata</name>
    <dbReference type="NCBI Taxonomy" id="230809"/>
    <lineage>
        <taxon>Eukaryota</taxon>
        <taxon>Fungi</taxon>
        <taxon>Dikarya</taxon>
        <taxon>Basidiomycota</taxon>
        <taxon>Agaricomycotina</taxon>
        <taxon>Agaricomycetes</taxon>
        <taxon>Agaricomycetidae</taxon>
        <taxon>Agaricales</taxon>
        <taxon>Marasmiineae</taxon>
        <taxon>Mycenaceae</taxon>
        <taxon>Mycena</taxon>
    </lineage>
</organism>
<accession>A0AAD7NL74</accession>
<proteinExistence type="predicted"/>
<feature type="compositionally biased region" description="Low complexity" evidence="1">
    <location>
        <begin position="28"/>
        <end position="39"/>
    </location>
</feature>
<name>A0AAD7NL74_9AGAR</name>
<dbReference type="AlphaFoldDB" id="A0AAD7NL74"/>
<evidence type="ECO:0000313" key="4">
    <source>
        <dbReference type="Proteomes" id="UP001215280"/>
    </source>
</evidence>
<dbReference type="InterPro" id="IPR055754">
    <property type="entry name" value="DUF7330"/>
</dbReference>
<evidence type="ECO:0000259" key="2">
    <source>
        <dbReference type="Pfam" id="PF24016"/>
    </source>
</evidence>
<evidence type="ECO:0000313" key="3">
    <source>
        <dbReference type="EMBL" id="KAJ7765430.1"/>
    </source>
</evidence>
<keyword evidence="4" id="KW-1185">Reference proteome</keyword>
<dbReference type="EMBL" id="JARJLG010000035">
    <property type="protein sequence ID" value="KAJ7765430.1"/>
    <property type="molecule type" value="Genomic_DNA"/>
</dbReference>
<sequence length="258" mass="28391">MTILQTEKTLPPPPYNNREKDGYGDSKPMMVASSPSEPSVPRRPDIKLPSGSFSRLCLQTRFADITGMYYIDAKNPASNVTSRRKKRKQKKIKLIPDAIFRSRRGNLSLDLATNGYALDVPKASVVASTRSGNISLNLIPGAENKPRFDVEVNTRSGDIVLFVPSTYSGAIQLHTKTGNLDFLPGISSEMRVVKSTDTEFLVIVGNQGGQQPLGPGQATADFCRLRSRTGNIIVGERGKDTYTRELSLWQKLTGFLRS</sequence>
<gene>
    <name evidence="3" type="ORF">DFH07DRAFT_810561</name>
</gene>
<feature type="region of interest" description="Disordered" evidence="1">
    <location>
        <begin position="1"/>
        <end position="47"/>
    </location>
</feature>
<dbReference type="Proteomes" id="UP001215280">
    <property type="component" value="Unassembled WGS sequence"/>
</dbReference>
<comment type="caution">
    <text evidence="3">The sequence shown here is derived from an EMBL/GenBank/DDBJ whole genome shotgun (WGS) entry which is preliminary data.</text>
</comment>
<protein>
    <recommendedName>
        <fullName evidence="2">DUF7330 domain-containing protein</fullName>
    </recommendedName>
</protein>